<dbReference type="EC" id="1.4.3.19" evidence="5"/>
<dbReference type="EMBL" id="JACXZA010000003">
    <property type="protein sequence ID" value="MBD3920050.1"/>
    <property type="molecule type" value="Genomic_DNA"/>
</dbReference>
<reference evidence="7 8" key="1">
    <citation type="submission" date="2020-09" db="EMBL/GenBank/DDBJ databases">
        <title>Paenibacillus sp. strain PR3 16S rRNA gene Genome sequencing and assembly.</title>
        <authorList>
            <person name="Kim J."/>
        </authorList>
    </citation>
    <scope>NUCLEOTIDE SEQUENCE [LARGE SCALE GENOMIC DNA]</scope>
    <source>
        <strain evidence="7 8">PR3</strain>
    </source>
</reference>
<comment type="caution">
    <text evidence="7">The sequence shown here is derived from an EMBL/GenBank/DDBJ whole genome shotgun (WGS) entry which is preliminary data.</text>
</comment>
<evidence type="ECO:0000256" key="5">
    <source>
        <dbReference type="ARBA" id="ARBA00050018"/>
    </source>
</evidence>
<dbReference type="SUPFAM" id="SSF54373">
    <property type="entry name" value="FAD-linked reductases, C-terminal domain"/>
    <property type="match status" value="1"/>
</dbReference>
<gene>
    <name evidence="7" type="primary">thiO</name>
    <name evidence="7" type="ORF">H8B09_14895</name>
</gene>
<evidence type="ECO:0000256" key="4">
    <source>
        <dbReference type="ARBA" id="ARBA00049872"/>
    </source>
</evidence>
<keyword evidence="8" id="KW-1185">Reference proteome</keyword>
<evidence type="ECO:0000313" key="7">
    <source>
        <dbReference type="EMBL" id="MBD3920050.1"/>
    </source>
</evidence>
<protein>
    <recommendedName>
        <fullName evidence="5">glycine oxidase</fullName>
        <ecNumber evidence="5">1.4.3.19</ecNumber>
    </recommendedName>
</protein>
<proteinExistence type="predicted"/>
<evidence type="ECO:0000256" key="1">
    <source>
        <dbReference type="ARBA" id="ARBA00004948"/>
    </source>
</evidence>
<dbReference type="PANTHER" id="PTHR13847:SF289">
    <property type="entry name" value="GLYCINE OXIDASE"/>
    <property type="match status" value="1"/>
</dbReference>
<dbReference type="InterPro" id="IPR036188">
    <property type="entry name" value="FAD/NAD-bd_sf"/>
</dbReference>
<name>A0ABR8MWV9_9BACL</name>
<organism evidence="7 8">
    <name type="scientific">Paenibacillus terricola</name>
    <dbReference type="NCBI Taxonomy" id="2763503"/>
    <lineage>
        <taxon>Bacteria</taxon>
        <taxon>Bacillati</taxon>
        <taxon>Bacillota</taxon>
        <taxon>Bacilli</taxon>
        <taxon>Bacillales</taxon>
        <taxon>Paenibacillaceae</taxon>
        <taxon>Paenibacillus</taxon>
    </lineage>
</organism>
<accession>A0ABR8MWV9</accession>
<evidence type="ECO:0000256" key="3">
    <source>
        <dbReference type="ARBA" id="ARBA00023002"/>
    </source>
</evidence>
<feature type="domain" description="FAD dependent oxidoreductase" evidence="6">
    <location>
        <begin position="5"/>
        <end position="352"/>
    </location>
</feature>
<dbReference type="Pfam" id="PF01266">
    <property type="entry name" value="DAO"/>
    <property type="match status" value="1"/>
</dbReference>
<comment type="catalytic activity">
    <reaction evidence="4">
        <text>glycine + O2 + H2O = glyoxylate + H2O2 + NH4(+)</text>
        <dbReference type="Rhea" id="RHEA:11532"/>
        <dbReference type="ChEBI" id="CHEBI:15377"/>
        <dbReference type="ChEBI" id="CHEBI:15379"/>
        <dbReference type="ChEBI" id="CHEBI:16240"/>
        <dbReference type="ChEBI" id="CHEBI:28938"/>
        <dbReference type="ChEBI" id="CHEBI:36655"/>
        <dbReference type="ChEBI" id="CHEBI:57305"/>
        <dbReference type="EC" id="1.4.3.19"/>
    </reaction>
</comment>
<dbReference type="NCBIfam" id="TIGR02352">
    <property type="entry name" value="thiamin_ThiO"/>
    <property type="match status" value="1"/>
</dbReference>
<dbReference type="RefSeq" id="WP_191204305.1">
    <property type="nucleotide sequence ID" value="NZ_JACXZA010000003.1"/>
</dbReference>
<evidence type="ECO:0000259" key="6">
    <source>
        <dbReference type="Pfam" id="PF01266"/>
    </source>
</evidence>
<dbReference type="InterPro" id="IPR006076">
    <property type="entry name" value="FAD-dep_OxRdtase"/>
</dbReference>
<keyword evidence="3 7" id="KW-0560">Oxidoreductase</keyword>
<sequence length="389" mass="41866">MGEHVLIAGGGIIGLSCAFEAARRGKRVTVLEPDRFGGQASGAAAGMLAPYSENTEQPDSFFDLCLYSFGKYDAWTHAVEDCSGMDAQLMRTGSLNIAFHEADVLPMQTRLLWQNARGARAELVEGAALRKLEPRLTERAVAGLYCPEESHVYAPNLVVALHEACRRLGVRLVDYAGPIAAVHSGSEAGVAVTTVSGERYEADRLVICAGAWSGAYAETLGFSPEVHPIRGQICAFDSAPAEVRHMVFTSQAYWVGKGNGTIVCGASEDVAGFDTTVTERGIERLIRATDRSFPFLAGKPTVKRWAGLRPATRDGRPLIGIPEGRPEIVVAAGHYRNGILLSPGTAFLVADLLDGKETELDIYDCRPERFGSTSSANRPRTNERVALEV</sequence>
<dbReference type="PANTHER" id="PTHR13847">
    <property type="entry name" value="SARCOSINE DEHYDROGENASE-RELATED"/>
    <property type="match status" value="1"/>
</dbReference>
<dbReference type="Gene3D" id="3.50.50.60">
    <property type="entry name" value="FAD/NAD(P)-binding domain"/>
    <property type="match status" value="1"/>
</dbReference>
<evidence type="ECO:0000256" key="2">
    <source>
        <dbReference type="ARBA" id="ARBA00022977"/>
    </source>
</evidence>
<dbReference type="Proteomes" id="UP000609346">
    <property type="component" value="Unassembled WGS sequence"/>
</dbReference>
<dbReference type="GO" id="GO:0043799">
    <property type="term" value="F:glycine oxidase activity"/>
    <property type="evidence" value="ECO:0007669"/>
    <property type="project" value="UniProtKB-EC"/>
</dbReference>
<dbReference type="Gene3D" id="3.30.9.10">
    <property type="entry name" value="D-Amino Acid Oxidase, subunit A, domain 2"/>
    <property type="match status" value="1"/>
</dbReference>
<dbReference type="SUPFAM" id="SSF51905">
    <property type="entry name" value="FAD/NAD(P)-binding domain"/>
    <property type="match status" value="1"/>
</dbReference>
<dbReference type="InterPro" id="IPR012727">
    <property type="entry name" value="Gly_oxidase_ThiO"/>
</dbReference>
<evidence type="ECO:0000313" key="8">
    <source>
        <dbReference type="Proteomes" id="UP000609346"/>
    </source>
</evidence>
<comment type="pathway">
    <text evidence="1">Cofactor biosynthesis; thiamine diphosphate biosynthesis.</text>
</comment>
<keyword evidence="2" id="KW-0784">Thiamine biosynthesis</keyword>